<dbReference type="Gene3D" id="2.40.30.10">
    <property type="entry name" value="Translation factors"/>
    <property type="match status" value="1"/>
</dbReference>
<dbReference type="PANTHER" id="PTHR47354">
    <property type="entry name" value="NADH OXIDOREDUCTASE HCR"/>
    <property type="match status" value="1"/>
</dbReference>
<dbReference type="EMBL" id="BNAS01000003">
    <property type="protein sequence ID" value="GHH73089.1"/>
    <property type="molecule type" value="Genomic_DNA"/>
</dbReference>
<keyword evidence="5" id="KW-0274">FAD</keyword>
<comment type="caution">
    <text evidence="12">The sequence shown here is derived from an EMBL/GenBank/DDBJ whole genome shotgun (WGS) entry which is preliminary data.</text>
</comment>
<evidence type="ECO:0000313" key="12">
    <source>
        <dbReference type="EMBL" id="GHH73089.1"/>
    </source>
</evidence>
<evidence type="ECO:0000256" key="4">
    <source>
        <dbReference type="ARBA" id="ARBA00022723"/>
    </source>
</evidence>
<evidence type="ECO:0000256" key="7">
    <source>
        <dbReference type="ARBA" id="ARBA00023004"/>
    </source>
</evidence>
<dbReference type="SUPFAM" id="SSF63380">
    <property type="entry name" value="Riboflavin synthase domain-like"/>
    <property type="match status" value="1"/>
</dbReference>
<reference evidence="12" key="1">
    <citation type="journal article" date="2014" name="Int. J. Syst. Evol. Microbiol.">
        <title>Complete genome sequence of Corynebacterium casei LMG S-19264T (=DSM 44701T), isolated from a smear-ripened cheese.</title>
        <authorList>
            <consortium name="US DOE Joint Genome Institute (JGI-PGF)"/>
            <person name="Walter F."/>
            <person name="Albersmeier A."/>
            <person name="Kalinowski J."/>
            <person name="Ruckert C."/>
        </authorList>
    </citation>
    <scope>NUCLEOTIDE SEQUENCE</scope>
    <source>
        <strain evidence="12">CGMCC 4.7398</strain>
    </source>
</reference>
<evidence type="ECO:0000256" key="1">
    <source>
        <dbReference type="ARBA" id="ARBA00001974"/>
    </source>
</evidence>
<dbReference type="InterPro" id="IPR008333">
    <property type="entry name" value="Cbr1-like_FAD-bd_dom"/>
</dbReference>
<evidence type="ECO:0000256" key="6">
    <source>
        <dbReference type="ARBA" id="ARBA00023002"/>
    </source>
</evidence>
<dbReference type="InterPro" id="IPR001041">
    <property type="entry name" value="2Fe-2S_ferredoxin-type"/>
</dbReference>
<keyword evidence="3" id="KW-0001">2Fe-2S</keyword>
<dbReference type="GO" id="GO:0016491">
    <property type="term" value="F:oxidoreductase activity"/>
    <property type="evidence" value="ECO:0007669"/>
    <property type="project" value="UniProtKB-KW"/>
</dbReference>
<proteinExistence type="predicted"/>
<dbReference type="Proteomes" id="UP000627369">
    <property type="component" value="Unassembled WGS sequence"/>
</dbReference>
<organism evidence="12 13">
    <name type="scientific">Promicromonospora soli</name>
    <dbReference type="NCBI Taxonomy" id="2035533"/>
    <lineage>
        <taxon>Bacteria</taxon>
        <taxon>Bacillati</taxon>
        <taxon>Actinomycetota</taxon>
        <taxon>Actinomycetes</taxon>
        <taxon>Micrococcales</taxon>
        <taxon>Promicromonosporaceae</taxon>
        <taxon>Promicromonospora</taxon>
    </lineage>
</organism>
<keyword evidence="6" id="KW-0560">Oxidoreductase</keyword>
<dbReference type="GO" id="GO:0051537">
    <property type="term" value="F:2 iron, 2 sulfur cluster binding"/>
    <property type="evidence" value="ECO:0007669"/>
    <property type="project" value="UniProtKB-KW"/>
</dbReference>
<reference evidence="12" key="2">
    <citation type="submission" date="2020-09" db="EMBL/GenBank/DDBJ databases">
        <authorList>
            <person name="Sun Q."/>
            <person name="Zhou Y."/>
        </authorList>
    </citation>
    <scope>NUCLEOTIDE SEQUENCE</scope>
    <source>
        <strain evidence="12">CGMCC 4.7398</strain>
    </source>
</reference>
<gene>
    <name evidence="12" type="ORF">GCM10017772_23700</name>
</gene>
<dbReference type="Pfam" id="PF00175">
    <property type="entry name" value="NAD_binding_1"/>
    <property type="match status" value="1"/>
</dbReference>
<dbReference type="PRINTS" id="PR00410">
    <property type="entry name" value="PHEHYDRXLASE"/>
</dbReference>
<dbReference type="PANTHER" id="PTHR47354:SF8">
    <property type="entry name" value="1,2-PHENYLACETYL-COA EPOXIDASE, SUBUNIT E"/>
    <property type="match status" value="1"/>
</dbReference>
<protein>
    <submittedName>
        <fullName evidence="12">Phenylacetic acid degradation protein</fullName>
    </submittedName>
</protein>
<accession>A0A919KUL7</accession>
<dbReference type="GO" id="GO:0046872">
    <property type="term" value="F:metal ion binding"/>
    <property type="evidence" value="ECO:0007669"/>
    <property type="project" value="UniProtKB-KW"/>
</dbReference>
<keyword evidence="13" id="KW-1185">Reference proteome</keyword>
<dbReference type="NCBIfam" id="TIGR02160">
    <property type="entry name" value="PA_CoA_Oxy5"/>
    <property type="match status" value="1"/>
</dbReference>
<keyword evidence="8" id="KW-0411">Iron-sulfur</keyword>
<dbReference type="Pfam" id="PF00970">
    <property type="entry name" value="FAD_binding_6"/>
    <property type="match status" value="1"/>
</dbReference>
<dbReference type="InterPro" id="IPR017927">
    <property type="entry name" value="FAD-bd_FR_type"/>
</dbReference>
<keyword evidence="2" id="KW-0285">Flavoprotein</keyword>
<evidence type="ECO:0000256" key="8">
    <source>
        <dbReference type="ARBA" id="ARBA00023014"/>
    </source>
</evidence>
<feature type="domain" description="2Fe-2S ferredoxin-type" evidence="10">
    <location>
        <begin position="286"/>
        <end position="377"/>
    </location>
</feature>
<dbReference type="Gene3D" id="3.40.50.80">
    <property type="entry name" value="Nucleotide-binding domain of ferredoxin-NADP reductase (FNR) module"/>
    <property type="match status" value="1"/>
</dbReference>
<sequence>MPLTDATVPAASVGRRRARFHALTVAEVRPLTEDAIEVTFDVPDHLADAYSYAPGQYIAIRAEVDGEQVRRSYSICHAPAHGTLKVGIKRDMGGLFSPWAIDNLAPGMTLDVMSPEGRFVSHRRPDGSGRVVGVAAGSGITPMMSLVEHTLASDSESTFDLVYSNRTTMDTMFVDELADLKDRYPSRLALHHVLTRERRGSELLSGRLDVDRFHRIVTVLIGPDDVDEWFLCGPFEVVQTCRDVLNGLGVPPERVRYELFTTGRVDRPTPQRGSPPPQGGPDHESHTIAFRLDSTTATVTTPVHARESVLNAALRVRGDVPFACAGGVCGTCRAKLVSGTVEMVENYALEPEELERGYILTCQAIPTSKEISVDYDS</sequence>
<dbReference type="Gene3D" id="3.10.20.30">
    <property type="match status" value="1"/>
</dbReference>
<evidence type="ECO:0000256" key="3">
    <source>
        <dbReference type="ARBA" id="ARBA00022714"/>
    </source>
</evidence>
<dbReference type="InterPro" id="IPR012675">
    <property type="entry name" value="Beta-grasp_dom_sf"/>
</dbReference>
<evidence type="ECO:0000256" key="9">
    <source>
        <dbReference type="SAM" id="MobiDB-lite"/>
    </source>
</evidence>
<dbReference type="PROSITE" id="PS51384">
    <property type="entry name" value="FAD_FR"/>
    <property type="match status" value="1"/>
</dbReference>
<dbReference type="PROSITE" id="PS51085">
    <property type="entry name" value="2FE2S_FER_2"/>
    <property type="match status" value="1"/>
</dbReference>
<dbReference type="InterPro" id="IPR036010">
    <property type="entry name" value="2Fe-2S_ferredoxin-like_sf"/>
</dbReference>
<dbReference type="SUPFAM" id="SSF52343">
    <property type="entry name" value="Ferredoxin reductase-like, C-terminal NADP-linked domain"/>
    <property type="match status" value="1"/>
</dbReference>
<dbReference type="Pfam" id="PF00111">
    <property type="entry name" value="Fer2"/>
    <property type="match status" value="1"/>
</dbReference>
<evidence type="ECO:0000313" key="13">
    <source>
        <dbReference type="Proteomes" id="UP000627369"/>
    </source>
</evidence>
<dbReference type="InterPro" id="IPR011884">
    <property type="entry name" value="PaaE"/>
</dbReference>
<comment type="cofactor">
    <cofactor evidence="1">
        <name>FAD</name>
        <dbReference type="ChEBI" id="CHEBI:57692"/>
    </cofactor>
</comment>
<dbReference type="CDD" id="cd00207">
    <property type="entry name" value="fer2"/>
    <property type="match status" value="1"/>
</dbReference>
<dbReference type="SUPFAM" id="SSF54292">
    <property type="entry name" value="2Fe-2S ferredoxin-like"/>
    <property type="match status" value="1"/>
</dbReference>
<dbReference type="CDD" id="cd06214">
    <property type="entry name" value="PA_degradation_oxidoreductase_like"/>
    <property type="match status" value="1"/>
</dbReference>
<dbReference type="AlphaFoldDB" id="A0A919KUL7"/>
<dbReference type="InterPro" id="IPR001433">
    <property type="entry name" value="OxRdtase_FAD/NAD-bd"/>
</dbReference>
<dbReference type="InterPro" id="IPR017938">
    <property type="entry name" value="Riboflavin_synthase-like_b-brl"/>
</dbReference>
<dbReference type="InterPro" id="IPR039261">
    <property type="entry name" value="FNR_nucleotide-bd"/>
</dbReference>
<dbReference type="RefSeq" id="WP_189669477.1">
    <property type="nucleotide sequence ID" value="NZ_BNAS01000003.1"/>
</dbReference>
<keyword evidence="7" id="KW-0408">Iron</keyword>
<evidence type="ECO:0000256" key="5">
    <source>
        <dbReference type="ARBA" id="ARBA00022827"/>
    </source>
</evidence>
<dbReference type="InterPro" id="IPR006058">
    <property type="entry name" value="2Fe2S_fd_BS"/>
</dbReference>
<feature type="domain" description="FAD-binding FR-type" evidence="11">
    <location>
        <begin position="18"/>
        <end position="122"/>
    </location>
</feature>
<dbReference type="GO" id="GO:0050660">
    <property type="term" value="F:flavin adenine dinucleotide binding"/>
    <property type="evidence" value="ECO:0007669"/>
    <property type="project" value="TreeGrafter"/>
</dbReference>
<dbReference type="GO" id="GO:0010124">
    <property type="term" value="P:phenylacetate catabolic process"/>
    <property type="evidence" value="ECO:0007669"/>
    <property type="project" value="InterPro"/>
</dbReference>
<keyword evidence="4" id="KW-0479">Metal-binding</keyword>
<evidence type="ECO:0000259" key="10">
    <source>
        <dbReference type="PROSITE" id="PS51085"/>
    </source>
</evidence>
<dbReference type="PROSITE" id="PS00197">
    <property type="entry name" value="2FE2S_FER_1"/>
    <property type="match status" value="1"/>
</dbReference>
<dbReference type="InterPro" id="IPR050415">
    <property type="entry name" value="MRET"/>
</dbReference>
<evidence type="ECO:0000256" key="2">
    <source>
        <dbReference type="ARBA" id="ARBA00022630"/>
    </source>
</evidence>
<feature type="region of interest" description="Disordered" evidence="9">
    <location>
        <begin position="261"/>
        <end position="286"/>
    </location>
</feature>
<name>A0A919KUL7_9MICO</name>
<evidence type="ECO:0000259" key="11">
    <source>
        <dbReference type="PROSITE" id="PS51384"/>
    </source>
</evidence>